<evidence type="ECO:0000259" key="5">
    <source>
        <dbReference type="Pfam" id="PF24719"/>
    </source>
</evidence>
<feature type="repeat" description="TPR" evidence="3">
    <location>
        <begin position="485"/>
        <end position="518"/>
    </location>
</feature>
<feature type="region of interest" description="Disordered" evidence="4">
    <location>
        <begin position="137"/>
        <end position="156"/>
    </location>
</feature>
<evidence type="ECO:0000313" key="7">
    <source>
        <dbReference type="Proteomes" id="UP000309215"/>
    </source>
</evidence>
<dbReference type="Pfam" id="PF13181">
    <property type="entry name" value="TPR_8"/>
    <property type="match status" value="1"/>
</dbReference>
<dbReference type="AlphaFoldDB" id="A0A4U1J6G7"/>
<reference evidence="6 7" key="1">
    <citation type="submission" date="2019-04" db="EMBL/GenBank/DDBJ databases">
        <authorList>
            <person name="Li Y."/>
            <person name="Wang J."/>
        </authorList>
    </citation>
    <scope>NUCLEOTIDE SEQUENCE [LARGE SCALE GENOMIC DNA]</scope>
    <source>
        <strain evidence="6 7">DSM 14668</strain>
    </source>
</reference>
<accession>A0A4U1J6G7</accession>
<evidence type="ECO:0000313" key="6">
    <source>
        <dbReference type="EMBL" id="TKD02702.1"/>
    </source>
</evidence>
<dbReference type="NCBIfam" id="NF047558">
    <property type="entry name" value="TPR_END_plus"/>
    <property type="match status" value="1"/>
</dbReference>
<dbReference type="PROSITE" id="PS50005">
    <property type="entry name" value="TPR"/>
    <property type="match status" value="2"/>
</dbReference>
<dbReference type="SMART" id="SM00028">
    <property type="entry name" value="TPR"/>
    <property type="match status" value="4"/>
</dbReference>
<evidence type="ECO:0000256" key="1">
    <source>
        <dbReference type="ARBA" id="ARBA00022737"/>
    </source>
</evidence>
<dbReference type="InterPro" id="IPR011990">
    <property type="entry name" value="TPR-like_helical_dom_sf"/>
</dbReference>
<dbReference type="PANTHER" id="PTHR44943">
    <property type="entry name" value="CELLULOSE SYNTHASE OPERON PROTEIN C"/>
    <property type="match status" value="1"/>
</dbReference>
<dbReference type="EMBL" id="SSMQ01000033">
    <property type="protein sequence ID" value="TKD02702.1"/>
    <property type="molecule type" value="Genomic_DNA"/>
</dbReference>
<organism evidence="6 7">
    <name type="scientific">Polyangium fumosum</name>
    <dbReference type="NCBI Taxonomy" id="889272"/>
    <lineage>
        <taxon>Bacteria</taxon>
        <taxon>Pseudomonadati</taxon>
        <taxon>Myxococcota</taxon>
        <taxon>Polyangia</taxon>
        <taxon>Polyangiales</taxon>
        <taxon>Polyangiaceae</taxon>
        <taxon>Polyangium</taxon>
    </lineage>
</organism>
<evidence type="ECO:0000256" key="4">
    <source>
        <dbReference type="SAM" id="MobiDB-lite"/>
    </source>
</evidence>
<dbReference type="InterPro" id="IPR051685">
    <property type="entry name" value="Ycf3/AcsC/BcsC/TPR_MFPF"/>
</dbReference>
<keyword evidence="2 3" id="KW-0802">TPR repeat</keyword>
<feature type="repeat" description="TPR" evidence="3">
    <location>
        <begin position="530"/>
        <end position="563"/>
    </location>
</feature>
<dbReference type="OrthoDB" id="9814129at2"/>
<comment type="caution">
    <text evidence="6">The sequence shown here is derived from an EMBL/GenBank/DDBJ whole genome shotgun (WGS) entry which is preliminary data.</text>
</comment>
<dbReference type="Pfam" id="PF24719">
    <property type="entry name" value="Imm33-like"/>
    <property type="match status" value="1"/>
</dbReference>
<feature type="domain" description="Imm33-like" evidence="5">
    <location>
        <begin position="106"/>
        <end position="204"/>
    </location>
</feature>
<name>A0A4U1J6G7_9BACT</name>
<dbReference type="Proteomes" id="UP000309215">
    <property type="component" value="Unassembled WGS sequence"/>
</dbReference>
<keyword evidence="7" id="KW-1185">Reference proteome</keyword>
<keyword evidence="1" id="KW-0677">Repeat</keyword>
<dbReference type="PANTHER" id="PTHR44943:SF8">
    <property type="entry name" value="TPR REPEAT-CONTAINING PROTEIN MJ0263"/>
    <property type="match status" value="1"/>
</dbReference>
<protein>
    <submittedName>
        <fullName evidence="6">Tetratricopeptide repeat protein</fullName>
    </submittedName>
</protein>
<dbReference type="SUPFAM" id="SSF48452">
    <property type="entry name" value="TPR-like"/>
    <property type="match status" value="1"/>
</dbReference>
<dbReference type="Gene3D" id="1.25.40.10">
    <property type="entry name" value="Tetratricopeptide repeat domain"/>
    <property type="match status" value="2"/>
</dbReference>
<sequence length="598" mass="66485">MLGESIMNRSKPVMNEFRRMIGASAVVVRCAADLDHQAEGLLDAVDSYHRGGVALCDRVVVEFAGIPFTMRQMRGELVLHGLEFANKGAPDTAAGAEQSLRIVYDQEAVARRAGAEPAYPRYDASLKLDRSSLKVPRSRLQRMAPSEPRDSGWSIGGTTDKAAESAEFITTVAEIYRVCPWFSKMLALPPGYSAVVGPHNIESIESESGEHVWILDPLTLARFGRSALERSSIAVLERAANALLESITNEGERIRPVRRLARRRAGSVWVTYANALTVQARFKQEGDRNAELDALVDELRHALSPGGKFAGEAAPYAIIDTVVTLYRLYWRDEAAEVLDGLVAPGSSEQAALLFLRAAFAIDSNNYAGAVEALQRSVVIEPNSATTWYHLGAVRLAEVRLEETPPLRSRFDKVIEAFERALALLDIRGTLPIERCIRDLNHSSLRADWELADLLRERTVALREAGRLDEALASAERLVNTYPDQSLSWEMLGTVLTALYRYEDALKVYDRAIQQSKGVPPDEPILARGFASPWYNRAALLALLGHRDEAVADLRYALNLSPDWYSAVFLDERFQELCTDQELQRLVDQARLQVQAQRQ</sequence>
<gene>
    <name evidence="6" type="ORF">E8A74_27765</name>
</gene>
<evidence type="ECO:0000256" key="2">
    <source>
        <dbReference type="ARBA" id="ARBA00022803"/>
    </source>
</evidence>
<evidence type="ECO:0000256" key="3">
    <source>
        <dbReference type="PROSITE-ProRule" id="PRU00339"/>
    </source>
</evidence>
<dbReference type="InterPro" id="IPR019734">
    <property type="entry name" value="TPR_rpt"/>
</dbReference>
<dbReference type="InterPro" id="IPR056509">
    <property type="entry name" value="Imm33-like"/>
</dbReference>
<proteinExistence type="predicted"/>